<dbReference type="Proteomes" id="UP000694546">
    <property type="component" value="Chromosome 4"/>
</dbReference>
<keyword evidence="2" id="KW-1185">Reference proteome</keyword>
<name>A0A8C5ATJ2_GADMO</name>
<sequence>MANFCRQWIFEYRAMEAVLRNATLNDKPVNIEWSEEINIAFESLKKQHCSGKRPVAYYSTSLPPVVLGMPGCLRSVAAAAVMYSPQEKMIRLLL</sequence>
<reference evidence="1" key="2">
    <citation type="submission" date="2025-09" db="UniProtKB">
        <authorList>
            <consortium name="Ensembl"/>
        </authorList>
    </citation>
    <scope>IDENTIFICATION</scope>
</reference>
<proteinExistence type="predicted"/>
<evidence type="ECO:0000313" key="2">
    <source>
        <dbReference type="Proteomes" id="UP000694546"/>
    </source>
</evidence>
<dbReference type="OMA" id="MADNCHT"/>
<dbReference type="GeneTree" id="ENSGT00970000193630"/>
<dbReference type="Gene3D" id="3.10.20.370">
    <property type="match status" value="1"/>
</dbReference>
<accession>A0A8C5ATJ2</accession>
<dbReference type="Ensembl" id="ENSGMOT00000047546.1">
    <property type="protein sequence ID" value="ENSGMOP00000034367.1"/>
    <property type="gene ID" value="ENSGMOG00000024984.1"/>
</dbReference>
<protein>
    <submittedName>
        <fullName evidence="1">Uncharacterized protein</fullName>
    </submittedName>
</protein>
<dbReference type="SUPFAM" id="SSF56672">
    <property type="entry name" value="DNA/RNA polymerases"/>
    <property type="match status" value="1"/>
</dbReference>
<organism evidence="1 2">
    <name type="scientific">Gadus morhua</name>
    <name type="common">Atlantic cod</name>
    <dbReference type="NCBI Taxonomy" id="8049"/>
    <lineage>
        <taxon>Eukaryota</taxon>
        <taxon>Metazoa</taxon>
        <taxon>Chordata</taxon>
        <taxon>Craniata</taxon>
        <taxon>Vertebrata</taxon>
        <taxon>Euteleostomi</taxon>
        <taxon>Actinopterygii</taxon>
        <taxon>Neopterygii</taxon>
        <taxon>Teleostei</taxon>
        <taxon>Neoteleostei</taxon>
        <taxon>Acanthomorphata</taxon>
        <taxon>Zeiogadaria</taxon>
        <taxon>Gadariae</taxon>
        <taxon>Gadiformes</taxon>
        <taxon>Gadoidei</taxon>
        <taxon>Gadidae</taxon>
        <taxon>Gadus</taxon>
    </lineage>
</organism>
<evidence type="ECO:0000313" key="1">
    <source>
        <dbReference type="Ensembl" id="ENSGMOP00000034367.1"/>
    </source>
</evidence>
<dbReference type="AlphaFoldDB" id="A0A8C5ATJ2"/>
<dbReference type="InterPro" id="IPR043502">
    <property type="entry name" value="DNA/RNA_pol_sf"/>
</dbReference>
<reference evidence="1" key="1">
    <citation type="submission" date="2025-08" db="UniProtKB">
        <authorList>
            <consortium name="Ensembl"/>
        </authorList>
    </citation>
    <scope>IDENTIFICATION</scope>
</reference>